<dbReference type="SUPFAM" id="SSF56235">
    <property type="entry name" value="N-terminal nucleophile aminohydrolases (Ntn hydrolases)"/>
    <property type="match status" value="1"/>
</dbReference>
<gene>
    <name evidence="2" type="ORF">ED208_16280</name>
</gene>
<accession>A0A3N0UZN3</accession>
<evidence type="ECO:0000313" key="3">
    <source>
        <dbReference type="Proteomes" id="UP000282106"/>
    </source>
</evidence>
<dbReference type="InterPro" id="IPR029055">
    <property type="entry name" value="Ntn_hydrolases_N"/>
</dbReference>
<organism evidence="2 3">
    <name type="scientific">Stagnimonas aquatica</name>
    <dbReference type="NCBI Taxonomy" id="2689987"/>
    <lineage>
        <taxon>Bacteria</taxon>
        <taxon>Pseudomonadati</taxon>
        <taxon>Pseudomonadota</taxon>
        <taxon>Gammaproteobacteria</taxon>
        <taxon>Nevskiales</taxon>
        <taxon>Nevskiaceae</taxon>
        <taxon>Stagnimonas</taxon>
    </lineage>
</organism>
<dbReference type="EMBL" id="RJVO01000010">
    <property type="protein sequence ID" value="ROH85980.1"/>
    <property type="molecule type" value="Genomic_DNA"/>
</dbReference>
<evidence type="ECO:0000313" key="2">
    <source>
        <dbReference type="EMBL" id="ROH85980.1"/>
    </source>
</evidence>
<proteinExistence type="predicted"/>
<dbReference type="RefSeq" id="WP_123212989.1">
    <property type="nucleotide sequence ID" value="NZ_RJVO01000010.1"/>
</dbReference>
<feature type="region of interest" description="Disordered" evidence="1">
    <location>
        <begin position="185"/>
        <end position="207"/>
    </location>
</feature>
<name>A0A3N0UZN3_9GAMM</name>
<dbReference type="Proteomes" id="UP000282106">
    <property type="component" value="Unassembled WGS sequence"/>
</dbReference>
<dbReference type="AlphaFoldDB" id="A0A3N0UZN3"/>
<keyword evidence="3" id="KW-1185">Reference proteome</keyword>
<reference evidence="2 3" key="1">
    <citation type="submission" date="2018-10" db="EMBL/GenBank/DDBJ databases">
        <authorList>
            <person name="Chen W.-M."/>
        </authorList>
    </citation>
    <scope>NUCLEOTIDE SEQUENCE [LARGE SCALE GENOMIC DNA]</scope>
    <source>
        <strain evidence="2 3">THS-13</strain>
    </source>
</reference>
<dbReference type="Gene3D" id="3.60.20.10">
    <property type="entry name" value="Glutamine Phosphoribosylpyrophosphate, subunit 1, domain 1"/>
    <property type="match status" value="1"/>
</dbReference>
<evidence type="ECO:0000256" key="1">
    <source>
        <dbReference type="SAM" id="MobiDB-lite"/>
    </source>
</evidence>
<protein>
    <recommendedName>
        <fullName evidence="4">Glutamine amidotransferase type-2 domain-containing protein</fullName>
    </recommendedName>
</protein>
<dbReference type="InParanoid" id="A0A3N0UZN3"/>
<evidence type="ECO:0008006" key="4">
    <source>
        <dbReference type="Google" id="ProtNLM"/>
    </source>
</evidence>
<sequence>MCVIVHKPRDARIPADLLEASLRLNADGWGLMGFDADGELVVERHAETDADAIRAALEAHPEGELVLHLRQRTRGSNEKVNAHPFKIADGLYLMHNGTLPLGGRVPGRSDTWHLVNDLLRPLHGRYPGLLADEVFLQLLELGLKPENKVVLLDAKNSGLAILNRAHGAEFEGLWLSNTRWIDRSRLPLADPPQPQQRSYPADRLNFG</sequence>
<comment type="caution">
    <text evidence="2">The sequence shown here is derived from an EMBL/GenBank/DDBJ whole genome shotgun (WGS) entry which is preliminary data.</text>
</comment>